<evidence type="ECO:0000313" key="1">
    <source>
        <dbReference type="EMBL" id="CCH22150.1"/>
    </source>
</evidence>
<dbReference type="OrthoDB" id="3439746at2"/>
<organism evidence="1 2">
    <name type="scientific">Micromonospora lupini str. Lupac 08</name>
    <dbReference type="NCBI Taxonomy" id="1150864"/>
    <lineage>
        <taxon>Bacteria</taxon>
        <taxon>Bacillati</taxon>
        <taxon>Actinomycetota</taxon>
        <taxon>Actinomycetes</taxon>
        <taxon>Micromonosporales</taxon>
        <taxon>Micromonosporaceae</taxon>
        <taxon>Micromonospora</taxon>
    </lineage>
</organism>
<dbReference type="eggNOG" id="COG3209">
    <property type="taxonomic scope" value="Bacteria"/>
</dbReference>
<dbReference type="EMBL" id="CAIE01000048">
    <property type="protein sequence ID" value="CCH22150.1"/>
    <property type="molecule type" value="Genomic_DNA"/>
</dbReference>
<gene>
    <name evidence="1" type="ORF">MILUP08_40030</name>
</gene>
<sequence>MTLIPGTTSSSTPGRSMLAAALSTVVAAGLVVVSTATPAAAYDVRYEKNTSWAWTDSQHPAKINIDQTGDVPIGTWVDNKGRPHTSRAYFTFDITRYQGADIQLATFDAKETRAGDCAKRPEVELWRTGSYTSGSSWAKPPVDIARIDTTAMPPEAGCPAPYVGFDATEGLRQALAEGKSTLTLSLRLPVAVEKNPRLARKYASQVGLSVDHNFRPGVPTDLQTLSGTSCTVTEPYQVVPFRTLDLSAVVHDKDLTDTGGTDELTATFALWPVDEPDARVERIDLTRDGQRALGRFRDIPSLFEHDRVYAWQVRAADSRATGDWSPVCYFRTDFEGPATAPAVSSTDFPVDGTPAPALSGTFTFDAEGVADVVGFTYQLNSGAPGRVTANHPGGSATVTLKPRTGPNSLNVWSVDAVGNQSPVANYTFSAASTAPRISATVYEEWGVSGGPGVPGVFTFTPAVPGTVSYRYSFFNEESRTVQAGADGSASVTWTPAEAGFSMLEVVGITGDGTELDPATWYFTVAEGPARS</sequence>
<name>I0LEA3_9ACTN</name>
<dbReference type="RefSeq" id="WP_007454063.1">
    <property type="nucleotide sequence ID" value="NZ_HF570108.1"/>
</dbReference>
<dbReference type="AlphaFoldDB" id="I0LEA3"/>
<keyword evidence="2" id="KW-1185">Reference proteome</keyword>
<reference evidence="2" key="1">
    <citation type="journal article" date="2012" name="J. Bacteriol.">
        <title>Genome Sequence of Micromonospora lupini Lupac 08, Isolated from Root Nodules of Lupinus angustifolius.</title>
        <authorList>
            <person name="Alonso-Vega P."/>
            <person name="Normand P."/>
            <person name="Bacigalupe R."/>
            <person name="Pujic P."/>
            <person name="Lajus A."/>
            <person name="Vallenet D."/>
            <person name="Carro L."/>
            <person name="Coll P."/>
            <person name="Trujillo M.E."/>
        </authorList>
    </citation>
    <scope>NUCLEOTIDE SEQUENCE [LARGE SCALE GENOMIC DNA]</scope>
    <source>
        <strain evidence="2">Lupac 08</strain>
    </source>
</reference>
<dbReference type="Proteomes" id="UP000003448">
    <property type="component" value="Unassembled WGS sequence"/>
</dbReference>
<protein>
    <submittedName>
        <fullName evidence="1">Uncharacterized protein</fullName>
    </submittedName>
</protein>
<proteinExistence type="predicted"/>
<evidence type="ECO:0000313" key="2">
    <source>
        <dbReference type="Proteomes" id="UP000003448"/>
    </source>
</evidence>
<accession>I0LEA3</accession>
<dbReference type="STRING" id="1150864.MILUP08_40030"/>
<comment type="caution">
    <text evidence="1">The sequence shown here is derived from an EMBL/GenBank/DDBJ whole genome shotgun (WGS) entry which is preliminary data.</text>
</comment>